<accession>A0A1S1Q2D3</accession>
<evidence type="ECO:0000313" key="4">
    <source>
        <dbReference type="EMBL" id="OHV28120.1"/>
    </source>
</evidence>
<dbReference type="PANTHER" id="PTHR45128">
    <property type="entry name" value="METHYLTRANSFERASE TYPE 11"/>
    <property type="match status" value="1"/>
</dbReference>
<dbReference type="EMBL" id="MAXA01000214">
    <property type="protein sequence ID" value="OHV28120.1"/>
    <property type="molecule type" value="Genomic_DNA"/>
</dbReference>
<name>A0A1S1Q2D3_9ACTN</name>
<feature type="compositionally biased region" description="Basic and acidic residues" evidence="1">
    <location>
        <begin position="308"/>
        <end position="325"/>
    </location>
</feature>
<dbReference type="AlphaFoldDB" id="A0A1S1Q2D3"/>
<feature type="region of interest" description="Disordered" evidence="1">
    <location>
        <begin position="308"/>
        <end position="333"/>
    </location>
</feature>
<protein>
    <recommendedName>
        <fullName evidence="6">SAM-dependent methyltransferase</fullName>
    </recommendedName>
</protein>
<dbReference type="PANTHER" id="PTHR45128:SF2">
    <property type="entry name" value="METHYLTRANSFERASE DOMAIN-CONTAINING PROTEIN"/>
    <property type="match status" value="1"/>
</dbReference>
<dbReference type="SUPFAM" id="SSF46785">
    <property type="entry name" value="Winged helix' DNA-binding domain"/>
    <property type="match status" value="1"/>
</dbReference>
<dbReference type="InterPro" id="IPR048711">
    <property type="entry name" value="WHD_Rv2258c"/>
</dbReference>
<evidence type="ECO:0000259" key="3">
    <source>
        <dbReference type="Pfam" id="PF21320"/>
    </source>
</evidence>
<dbReference type="InterPro" id="IPR053173">
    <property type="entry name" value="SAM-binding_MTase"/>
</dbReference>
<feature type="domain" description="S-adenosylmethionine-dependent methyltransferase Rv2258c-like winged HTH" evidence="3">
    <location>
        <begin position="27"/>
        <end position="93"/>
    </location>
</feature>
<dbReference type="InterPro" id="IPR036390">
    <property type="entry name" value="WH_DNA-bd_sf"/>
</dbReference>
<organism evidence="4 5">
    <name type="scientific">Parafrankia soli</name>
    <dbReference type="NCBI Taxonomy" id="2599596"/>
    <lineage>
        <taxon>Bacteria</taxon>
        <taxon>Bacillati</taxon>
        <taxon>Actinomycetota</taxon>
        <taxon>Actinomycetes</taxon>
        <taxon>Frankiales</taxon>
        <taxon>Frankiaceae</taxon>
        <taxon>Parafrankia</taxon>
    </lineage>
</organism>
<reference evidence="5" key="1">
    <citation type="submission" date="2016-07" db="EMBL/GenBank/DDBJ databases">
        <title>Frankia sp. NRRL B-16219 Genome sequencing.</title>
        <authorList>
            <person name="Ghodhbane-Gtari F."/>
            <person name="Swanson E."/>
            <person name="Gueddou A."/>
            <person name="Louati M."/>
            <person name="Nouioui I."/>
            <person name="Hezbri K."/>
            <person name="Abebe-Akele F."/>
            <person name="Simpson S."/>
            <person name="Morris K."/>
            <person name="Thomas K."/>
            <person name="Gtari M."/>
            <person name="Tisa L.S."/>
        </authorList>
    </citation>
    <scope>NUCLEOTIDE SEQUENCE [LARGE SCALE GENOMIC DNA]</scope>
    <source>
        <strain evidence="5">NRRL B-16219</strain>
    </source>
</reference>
<comment type="caution">
    <text evidence="4">The sequence shown here is derived from an EMBL/GenBank/DDBJ whole genome shotgun (WGS) entry which is preliminary data.</text>
</comment>
<gene>
    <name evidence="4" type="ORF">BBK14_18380</name>
</gene>
<keyword evidence="5" id="KW-1185">Reference proteome</keyword>
<evidence type="ECO:0008006" key="6">
    <source>
        <dbReference type="Google" id="ProtNLM"/>
    </source>
</evidence>
<sequence length="369" mass="38802">MDLAEVERFTYKIAQDQAVATVGALGWLGDRLGLWAALAAAGPVTSTELAAATGLAERYLREWLASQFAAGNLRHDPASGRFHLPAEWAAVLADPNSPVASAGGYESLMGFYAAADRLVEAFRTGGGIGWGTHDPRLYSGVDRFFGPLYRASLVSEWLPALDGVVERLRAGAKVLDVGCGHGTSTLLMAEAFPMSTFHGVDPHPESIHAARTAANRARVADWTTFSVAPVTGDIGNGYDLVCFFDSFHHVRDAVAAAAACRRAMAPGGTLMLVEPRAGDSVQENTDVVGLTFYAASTLVCLPDALSQHGHDHDHDGGHDHDHDGDGDATDALGGMAGPARLREVLTAAGFGSVRVAAETMVNIVVEARS</sequence>
<dbReference type="Pfam" id="PF08242">
    <property type="entry name" value="Methyltransf_12"/>
    <property type="match status" value="1"/>
</dbReference>
<dbReference type="Gene3D" id="3.40.50.150">
    <property type="entry name" value="Vaccinia Virus protein VP39"/>
    <property type="match status" value="1"/>
</dbReference>
<evidence type="ECO:0000313" key="5">
    <source>
        <dbReference type="Proteomes" id="UP000179769"/>
    </source>
</evidence>
<dbReference type="Pfam" id="PF21320">
    <property type="entry name" value="WHD_Rv2258c"/>
    <property type="match status" value="1"/>
</dbReference>
<feature type="domain" description="Methyltransferase type 12" evidence="2">
    <location>
        <begin position="175"/>
        <end position="270"/>
    </location>
</feature>
<proteinExistence type="predicted"/>
<dbReference type="SUPFAM" id="SSF53335">
    <property type="entry name" value="S-adenosyl-L-methionine-dependent methyltransferases"/>
    <property type="match status" value="1"/>
</dbReference>
<evidence type="ECO:0000256" key="1">
    <source>
        <dbReference type="SAM" id="MobiDB-lite"/>
    </source>
</evidence>
<dbReference type="InterPro" id="IPR013217">
    <property type="entry name" value="Methyltransf_12"/>
</dbReference>
<dbReference type="InterPro" id="IPR029063">
    <property type="entry name" value="SAM-dependent_MTases_sf"/>
</dbReference>
<dbReference type="Proteomes" id="UP000179769">
    <property type="component" value="Unassembled WGS sequence"/>
</dbReference>
<evidence type="ECO:0000259" key="2">
    <source>
        <dbReference type="Pfam" id="PF08242"/>
    </source>
</evidence>